<comment type="similarity">
    <text evidence="1">Belongs to the FAD-binding oxidoreductase/transferase type 4 family.</text>
</comment>
<dbReference type="Gene3D" id="3.30.43.10">
    <property type="entry name" value="Uridine Diphospho-n-acetylenolpyruvylglucosamine Reductase, domain 2"/>
    <property type="match status" value="1"/>
</dbReference>
<proteinExistence type="inferred from homology"/>
<dbReference type="SUPFAM" id="SSF56176">
    <property type="entry name" value="FAD-binding/transporter-associated domain-like"/>
    <property type="match status" value="1"/>
</dbReference>
<sequence>MKTVPQSVNTSLLDSLTSIVGSKYATVDEGAMASYAWNSGVGSMPGPKFVSTWPVAVVWPRTTEEVASIVKFCAVSNLKFAAHSTGTGAVYLSRDAKTVVLDLSRMDDLQIDPMSQTAIIQPGITAGRLQAEAMKHGLTCHVVGAGPSHSPLASATSFHGIGITGASTGNNSRNMLGIEWVSPEGDIVRIGTTGEHWFSEEGPGPGYRGMVRGFLGALSGLGVFTRIGYKLFPWGGPQRVETTGRHPQIGMKPTSTMRFFCPVWDDYEGMSAGLYRFNAFGAAFGVFRMPPNHAGWMLSRNSAEYARQSVAGTLPDIAKLENRFGWQVLTIGHSDRQAEYHEEAIRKIVRETGGRFLDVSKNDAEMLIYNLVTSVYIGRVFRGMGSGGTSFGIAESAGLLPGVFRAGEKIVETDRQPGGAIISDGKEGFWTWSTESRILWAENILASEANTSRGITAMLRGFLMHFYMVSQNPSLGMMGFLAGPLTNLFGRHYSNVDDWMRKIKRTVDPRNTAVESNYVSPNKPVFSTVWRYSEKILFSPVGRPLFNAVTKFLGKKGVQKHD</sequence>
<dbReference type="InterPro" id="IPR006094">
    <property type="entry name" value="Oxid_FAD_bind_N"/>
</dbReference>
<accession>A0ABY9GGL9</accession>
<evidence type="ECO:0000313" key="4">
    <source>
        <dbReference type="EMBL" id="WLH14817.1"/>
    </source>
</evidence>
<evidence type="ECO:0000259" key="3">
    <source>
        <dbReference type="PROSITE" id="PS51387"/>
    </source>
</evidence>
<evidence type="ECO:0000313" key="5">
    <source>
        <dbReference type="Proteomes" id="UP001230339"/>
    </source>
</evidence>
<dbReference type="InterPro" id="IPR016167">
    <property type="entry name" value="FAD-bd_PCMH_sub1"/>
</dbReference>
<name>A0ABY9GGL9_9PSED</name>
<keyword evidence="2" id="KW-0274">FAD</keyword>
<dbReference type="PANTHER" id="PTHR11748">
    <property type="entry name" value="D-LACTATE DEHYDROGENASE"/>
    <property type="match status" value="1"/>
</dbReference>
<dbReference type="EMBL" id="CP117449">
    <property type="protein sequence ID" value="WLH14817.1"/>
    <property type="molecule type" value="Genomic_DNA"/>
</dbReference>
<dbReference type="Gene3D" id="3.30.465.10">
    <property type="match status" value="1"/>
</dbReference>
<keyword evidence="2" id="KW-0285">Flavoprotein</keyword>
<dbReference type="InterPro" id="IPR036318">
    <property type="entry name" value="FAD-bd_PCMH-like_sf"/>
</dbReference>
<dbReference type="InterPro" id="IPR016169">
    <property type="entry name" value="FAD-bd_PCMH_sub2"/>
</dbReference>
<dbReference type="Proteomes" id="UP001230339">
    <property type="component" value="Chromosome"/>
</dbReference>
<keyword evidence="5" id="KW-1185">Reference proteome</keyword>
<protein>
    <submittedName>
        <fullName evidence="4">FAD-binding oxidoreductase</fullName>
    </submittedName>
</protein>
<dbReference type="PROSITE" id="PS51387">
    <property type="entry name" value="FAD_PCMH"/>
    <property type="match status" value="1"/>
</dbReference>
<feature type="domain" description="FAD-binding PCMH-type" evidence="3">
    <location>
        <begin position="50"/>
        <end position="234"/>
    </location>
</feature>
<organism evidence="4 5">
    <name type="scientific">Pseudomonas hefeiensis</name>
    <dbReference type="NCBI Taxonomy" id="2738125"/>
    <lineage>
        <taxon>Bacteria</taxon>
        <taxon>Pseudomonadati</taxon>
        <taxon>Pseudomonadota</taxon>
        <taxon>Gammaproteobacteria</taxon>
        <taxon>Pseudomonadales</taxon>
        <taxon>Pseudomonadaceae</taxon>
        <taxon>Pseudomonas</taxon>
    </lineage>
</organism>
<reference evidence="4 5" key="1">
    <citation type="submission" date="2023-02" db="EMBL/GenBank/DDBJ databases">
        <title>Evolution of Hrp T3SS in non-pathogenic Pseudomonas fluorescens.</title>
        <authorList>
            <person name="Liao K."/>
            <person name="Wei H."/>
            <person name="Gu Y."/>
        </authorList>
    </citation>
    <scope>NUCLEOTIDE SEQUENCE [LARGE SCALE GENOMIC DNA]</scope>
    <source>
        <strain evidence="4 5">FP205</strain>
    </source>
</reference>
<evidence type="ECO:0000256" key="2">
    <source>
        <dbReference type="ARBA" id="ARBA00022827"/>
    </source>
</evidence>
<dbReference type="RefSeq" id="WP_305416572.1">
    <property type="nucleotide sequence ID" value="NZ_CP117426.1"/>
</dbReference>
<evidence type="ECO:0000256" key="1">
    <source>
        <dbReference type="ARBA" id="ARBA00008000"/>
    </source>
</evidence>
<dbReference type="InterPro" id="IPR016166">
    <property type="entry name" value="FAD-bd_PCMH"/>
</dbReference>
<dbReference type="PANTHER" id="PTHR11748:SF111">
    <property type="entry name" value="D-LACTATE DEHYDROGENASE, MITOCHONDRIAL-RELATED"/>
    <property type="match status" value="1"/>
</dbReference>
<gene>
    <name evidence="4" type="ORF">PSH57_11145</name>
</gene>
<dbReference type="Pfam" id="PF01565">
    <property type="entry name" value="FAD_binding_4"/>
    <property type="match status" value="1"/>
</dbReference>